<feature type="transmembrane region" description="Helical" evidence="5">
    <location>
        <begin position="197"/>
        <end position="218"/>
    </location>
</feature>
<dbReference type="PROSITE" id="PS50850">
    <property type="entry name" value="MFS"/>
    <property type="match status" value="1"/>
</dbReference>
<protein>
    <submittedName>
        <fullName evidence="7">MFS transporter</fullName>
    </submittedName>
</protein>
<evidence type="ECO:0000313" key="10">
    <source>
        <dbReference type="Proteomes" id="UP000286910"/>
    </source>
</evidence>
<feature type="transmembrane region" description="Helical" evidence="5">
    <location>
        <begin position="157"/>
        <end position="176"/>
    </location>
</feature>
<feature type="domain" description="Major facilitator superfamily (MFS) profile" evidence="6">
    <location>
        <begin position="1"/>
        <end position="374"/>
    </location>
</feature>
<dbReference type="Proteomes" id="UP000053099">
    <property type="component" value="Unassembled WGS sequence"/>
</dbReference>
<name>A0A0N1KQN1_THESC</name>
<dbReference type="PANTHER" id="PTHR43129:SF1">
    <property type="entry name" value="FOSMIDOMYCIN RESISTANCE PROTEIN"/>
    <property type="match status" value="1"/>
</dbReference>
<proteinExistence type="predicted"/>
<dbReference type="CDD" id="cd17478">
    <property type="entry name" value="MFS_FsR"/>
    <property type="match status" value="1"/>
</dbReference>
<sequence>MLPLLLAWLHTVNDLFSNFLTPLLPKLMAHFGVGLGTVGLLVSVYSLTGSLFQPLAGLIADRLDRRLLAALGPVLVALGMGSLGLWPRFEVLLLVLGLAGLGSALFHASGASLVGEFAPRERRGFWLSFFGSAGYLGLSLGPVVALFAVGAWGLRGLVWLTPLALVPALLLLRLPPVRRQGKPAGFRDFLRVFRGDVARLWGMATLRSLVFMSFSTTLPYWFTQRGLSDAYIALSLSAYSFSATLGAFLGGTLSDRLGRKAVLVGTLAFGLPLYLGLLFLPPGGAPYLVLLGLTGALMNAGIPVAVALAQELEPGQTATVSGLLMGFTWGFAGLFYAPIGHWIEVFGVMPVLLALGALILPAWALAQGVREPGAGPEGRKMDP</sequence>
<evidence type="ECO:0000256" key="4">
    <source>
        <dbReference type="ARBA" id="ARBA00023136"/>
    </source>
</evidence>
<dbReference type="GO" id="GO:0022857">
    <property type="term" value="F:transmembrane transporter activity"/>
    <property type="evidence" value="ECO:0007669"/>
    <property type="project" value="InterPro"/>
</dbReference>
<dbReference type="PANTHER" id="PTHR43129">
    <property type="entry name" value="FOSMIDOMYCIN RESISTANCE PROTEIN"/>
    <property type="match status" value="1"/>
</dbReference>
<evidence type="ECO:0000313" key="8">
    <source>
        <dbReference type="EMBL" id="RTH00643.1"/>
    </source>
</evidence>
<gene>
    <name evidence="7" type="ORF">AN926_02230</name>
    <name evidence="8" type="ORF">CSW45_12845</name>
</gene>
<feature type="transmembrane region" description="Helical" evidence="5">
    <location>
        <begin position="92"/>
        <end position="114"/>
    </location>
</feature>
<dbReference type="RefSeq" id="WP_038070978.1">
    <property type="nucleotide sequence ID" value="NZ_PELN01000346.1"/>
</dbReference>
<feature type="transmembrane region" description="Helical" evidence="5">
    <location>
        <begin position="287"/>
        <end position="308"/>
    </location>
</feature>
<dbReference type="PATRIC" id="fig|37636.3.peg.2066"/>
<organism evidence="7 9">
    <name type="scientific">Thermus scotoductus</name>
    <dbReference type="NCBI Taxonomy" id="37636"/>
    <lineage>
        <taxon>Bacteria</taxon>
        <taxon>Thermotogati</taxon>
        <taxon>Deinococcota</taxon>
        <taxon>Deinococci</taxon>
        <taxon>Thermales</taxon>
        <taxon>Thermaceae</taxon>
        <taxon>Thermus</taxon>
    </lineage>
</organism>
<keyword evidence="4 5" id="KW-0472">Membrane</keyword>
<dbReference type="GO" id="GO:0005886">
    <property type="term" value="C:plasma membrane"/>
    <property type="evidence" value="ECO:0007669"/>
    <property type="project" value="TreeGrafter"/>
</dbReference>
<reference evidence="7 9" key="1">
    <citation type="submission" date="2015-09" db="EMBL/GenBank/DDBJ databases">
        <title>Draft genome sequence of Thermus scotoductus strain K1 isolated from a geothermal spring in Nagorno-Karabakh, Armenia.</title>
        <authorList>
            <person name="Saghatelyan A."/>
            <person name="Poghosyan L."/>
            <person name="Panosyan H."/>
            <person name="Birkeland N.-K."/>
        </authorList>
    </citation>
    <scope>NUCLEOTIDE SEQUENCE [LARGE SCALE GENOMIC DNA]</scope>
    <source>
        <strain evidence="7 9">K1</strain>
    </source>
</reference>
<dbReference type="InterPro" id="IPR011701">
    <property type="entry name" value="MFS"/>
</dbReference>
<evidence type="ECO:0000256" key="5">
    <source>
        <dbReference type="SAM" id="Phobius"/>
    </source>
</evidence>
<feature type="transmembrane region" description="Helical" evidence="5">
    <location>
        <begin position="230"/>
        <end position="249"/>
    </location>
</feature>
<evidence type="ECO:0000256" key="3">
    <source>
        <dbReference type="ARBA" id="ARBA00022989"/>
    </source>
</evidence>
<dbReference type="Pfam" id="PF07690">
    <property type="entry name" value="MFS_1"/>
    <property type="match status" value="1"/>
</dbReference>
<dbReference type="EMBL" id="LJJR01000005">
    <property type="protein sequence ID" value="KPD32691.1"/>
    <property type="molecule type" value="Genomic_DNA"/>
</dbReference>
<dbReference type="AlphaFoldDB" id="A0A0N1KQN1"/>
<dbReference type="SUPFAM" id="SSF103473">
    <property type="entry name" value="MFS general substrate transporter"/>
    <property type="match status" value="1"/>
</dbReference>
<feature type="transmembrane region" description="Helical" evidence="5">
    <location>
        <begin position="345"/>
        <end position="366"/>
    </location>
</feature>
<feature type="transmembrane region" description="Helical" evidence="5">
    <location>
        <begin position="27"/>
        <end position="47"/>
    </location>
</feature>
<accession>A0A0N1KQN1</accession>
<evidence type="ECO:0000313" key="7">
    <source>
        <dbReference type="EMBL" id="KPD32691.1"/>
    </source>
</evidence>
<keyword evidence="3 5" id="KW-1133">Transmembrane helix</keyword>
<comment type="subcellular location">
    <subcellularLocation>
        <location evidence="1">Membrane</location>
        <topology evidence="1">Multi-pass membrane protein</topology>
    </subcellularLocation>
</comment>
<evidence type="ECO:0000256" key="2">
    <source>
        <dbReference type="ARBA" id="ARBA00022692"/>
    </source>
</evidence>
<dbReference type="PROSITE" id="PS00216">
    <property type="entry name" value="SUGAR_TRANSPORT_1"/>
    <property type="match status" value="1"/>
</dbReference>
<dbReference type="InterPro" id="IPR005829">
    <property type="entry name" value="Sugar_transporter_CS"/>
</dbReference>
<evidence type="ECO:0000256" key="1">
    <source>
        <dbReference type="ARBA" id="ARBA00004141"/>
    </source>
</evidence>
<feature type="transmembrane region" description="Helical" evidence="5">
    <location>
        <begin position="261"/>
        <end position="281"/>
    </location>
</feature>
<evidence type="ECO:0000313" key="9">
    <source>
        <dbReference type="Proteomes" id="UP000053099"/>
    </source>
</evidence>
<dbReference type="Gene3D" id="1.20.1250.20">
    <property type="entry name" value="MFS general substrate transporter like domains"/>
    <property type="match status" value="2"/>
</dbReference>
<dbReference type="InterPro" id="IPR020846">
    <property type="entry name" value="MFS_dom"/>
</dbReference>
<keyword evidence="2 5" id="KW-0812">Transmembrane</keyword>
<feature type="transmembrane region" description="Helical" evidence="5">
    <location>
        <begin position="67"/>
        <end position="86"/>
    </location>
</feature>
<dbReference type="Proteomes" id="UP000286910">
    <property type="component" value="Unassembled WGS sequence"/>
</dbReference>
<reference evidence="8 10" key="2">
    <citation type="journal article" date="2019" name="Extremophiles">
        <title>Biogeography of thermophiles and predominance of Thermus scotoductus in domestic water heaters.</title>
        <authorList>
            <person name="Wilpiszeski R.L."/>
            <person name="Zhang Z."/>
            <person name="House C.H."/>
        </authorList>
    </citation>
    <scope>NUCLEOTIDE SEQUENCE [LARGE SCALE GENOMIC DNA]</scope>
    <source>
        <strain evidence="8 10">32_S32</strain>
    </source>
</reference>
<dbReference type="EMBL" id="PELR01000385">
    <property type="protein sequence ID" value="RTH00643.1"/>
    <property type="molecule type" value="Genomic_DNA"/>
</dbReference>
<comment type="caution">
    <text evidence="7">The sequence shown here is derived from an EMBL/GenBank/DDBJ whole genome shotgun (WGS) entry which is preliminary data.</text>
</comment>
<evidence type="ECO:0000259" key="6">
    <source>
        <dbReference type="PROSITE" id="PS50850"/>
    </source>
</evidence>
<dbReference type="InterPro" id="IPR036259">
    <property type="entry name" value="MFS_trans_sf"/>
</dbReference>
<feature type="transmembrane region" description="Helical" evidence="5">
    <location>
        <begin position="320"/>
        <end position="339"/>
    </location>
</feature>
<feature type="transmembrane region" description="Helical" evidence="5">
    <location>
        <begin position="126"/>
        <end position="151"/>
    </location>
</feature>